<dbReference type="InterPro" id="IPR007543">
    <property type="entry name" value="LptD_C"/>
</dbReference>
<keyword evidence="1" id="KW-0998">Cell outer membrane</keyword>
<dbReference type="InterPro" id="IPR050218">
    <property type="entry name" value="LptD"/>
</dbReference>
<keyword evidence="1" id="KW-0472">Membrane</keyword>
<proteinExistence type="inferred from homology"/>
<keyword evidence="5" id="KW-1185">Reference proteome</keyword>
<dbReference type="GO" id="GO:0043165">
    <property type="term" value="P:Gram-negative-bacterium-type cell outer membrane assembly"/>
    <property type="evidence" value="ECO:0007669"/>
    <property type="project" value="UniProtKB-UniRule"/>
</dbReference>
<keyword evidence="1" id="KW-0732">Signal</keyword>
<comment type="subcellular location">
    <subcellularLocation>
        <location evidence="1">Cell outer membrane</location>
    </subcellularLocation>
</comment>
<feature type="compositionally biased region" description="Pro residues" evidence="2">
    <location>
        <begin position="30"/>
        <end position="42"/>
    </location>
</feature>
<dbReference type="GO" id="GO:1990351">
    <property type="term" value="C:transporter complex"/>
    <property type="evidence" value="ECO:0007669"/>
    <property type="project" value="TreeGrafter"/>
</dbReference>
<dbReference type="PANTHER" id="PTHR30189">
    <property type="entry name" value="LPS-ASSEMBLY PROTEIN"/>
    <property type="match status" value="1"/>
</dbReference>
<gene>
    <name evidence="1 4" type="primary">lptD</name>
    <name evidence="4" type="ORF">THIARS_50504</name>
</gene>
<protein>
    <recommendedName>
        <fullName evidence="1">LPS-assembly protein LptD</fullName>
    </recommendedName>
</protein>
<sequence>MRLPQRAASPQPRPAAFGPLDRNAHASPTRPRPVPIPSQPHPRLPRRLRLRLLAAALGMALADGAPAWAQQQAASQAASPLLLQPSMGLAERLSPAAQLREPLFIWADQLSGQTDIEVNARGHVEIRKHSVVLKADRLHDDLVRNEVDAQGDVRIVRDGNVFSGPSLQFNLDTYAGRMPDAHYFFNRTQGHGQAAVVTFLNRNQVTAENATYTTCTASPVDWFLQATHLDLDFADNTGVAKDARVVFKGATILPLPYASFPLSDARKSGFLPPTIGIDSQNGLDYAQPYYWNIAPNYDATLTPRLLLRRGFMGSAELRWLQPSFSGRSYLDYMPSDRGAAGSQRWAAVFQQNGSLAPSVSYGLNLQRVSDNNWWQDFGGVDPVIGGNRILPQQGSVTWSQANGSLQASFNTWQTLQSAAAPIGVPYNIRPQLYGQWRSSNYTGLQWQLQAAAARFTNSTPGLISGDRFYVNPSVSRPFIAPEGFITPKLSFNSTFYSTDTAMANGATTATRSLPTFSLDSGLVFERATRLFGHNVTQTLEPRLYYVYTPYQNQQFLPNFDSAPLDLNLSTIYVDNVFSGNDRIADANNVTGGVTTRFLDSTSGAEYARLTVAQRVLLREQRVTLSGTPVPAGLNDTFALASVSLDPRWSTNAAVDYSPRNRQLVQAAFGVQWNPAPLKSLSLSYQLQNATSTQIPLKYVNTAWQWKLSNRWYSVGQVNYSILDKRFNDGLIGFEYDGGCWVGTIGLQRNSLTPTTASTRLMFQLELVGFSRLGNNPLSAFKQNIPGYQLLHQPTAPPSRYVNYE</sequence>
<evidence type="ECO:0000313" key="5">
    <source>
        <dbReference type="Proteomes" id="UP000214566"/>
    </source>
</evidence>
<dbReference type="HAMAP" id="MF_01411">
    <property type="entry name" value="LPS_assembly_LptD"/>
    <property type="match status" value="1"/>
</dbReference>
<feature type="region of interest" description="Disordered" evidence="2">
    <location>
        <begin position="1"/>
        <end position="43"/>
    </location>
</feature>
<dbReference type="Proteomes" id="UP000214566">
    <property type="component" value="Unassembled WGS sequence"/>
</dbReference>
<dbReference type="AlphaFoldDB" id="A0A238D1W4"/>
<dbReference type="Pfam" id="PF04453">
    <property type="entry name" value="LptD"/>
    <property type="match status" value="1"/>
</dbReference>
<dbReference type="GO" id="GO:0009279">
    <property type="term" value="C:cell outer membrane"/>
    <property type="evidence" value="ECO:0007669"/>
    <property type="project" value="UniProtKB-SubCell"/>
</dbReference>
<comment type="similarity">
    <text evidence="1">Belongs to the LptD family.</text>
</comment>
<feature type="compositionally biased region" description="Low complexity" evidence="2">
    <location>
        <begin position="1"/>
        <end position="16"/>
    </location>
</feature>
<comment type="function">
    <text evidence="1">Together with LptE, is involved in the assembly of lipopolysaccharide (LPS) at the surface of the outer membrane.</text>
</comment>
<dbReference type="PANTHER" id="PTHR30189:SF1">
    <property type="entry name" value="LPS-ASSEMBLY PROTEIN LPTD"/>
    <property type="match status" value="1"/>
</dbReference>
<comment type="caution">
    <text evidence="1">Lacks conserved residue(s) required for the propagation of feature annotation.</text>
</comment>
<feature type="domain" description="LptD C-terminal" evidence="3">
    <location>
        <begin position="343"/>
        <end position="711"/>
    </location>
</feature>
<dbReference type="EMBL" id="FLMQ01000045">
    <property type="protein sequence ID" value="SBP87256.1"/>
    <property type="molecule type" value="Genomic_DNA"/>
</dbReference>
<name>A0A238D1W4_THIDL</name>
<evidence type="ECO:0000313" key="4">
    <source>
        <dbReference type="EMBL" id="SBP87256.1"/>
    </source>
</evidence>
<reference evidence="4 5" key="1">
    <citation type="submission" date="2016-06" db="EMBL/GenBank/DDBJ databases">
        <authorList>
            <person name="Kjaerup R.B."/>
            <person name="Dalgaard T.S."/>
            <person name="Juul-Madsen H.R."/>
        </authorList>
    </citation>
    <scope>NUCLEOTIDE SEQUENCE [LARGE SCALE GENOMIC DNA]</scope>
    <source>
        <strain evidence="4 5">DSM 16361</strain>
    </source>
</reference>
<evidence type="ECO:0000259" key="3">
    <source>
        <dbReference type="Pfam" id="PF04453"/>
    </source>
</evidence>
<dbReference type="InterPro" id="IPR020889">
    <property type="entry name" value="LipoPS_assembly_LptD"/>
</dbReference>
<accession>A0A238D1W4</accession>
<evidence type="ECO:0000256" key="2">
    <source>
        <dbReference type="SAM" id="MobiDB-lite"/>
    </source>
</evidence>
<evidence type="ECO:0000256" key="1">
    <source>
        <dbReference type="HAMAP-Rule" id="MF_01411"/>
    </source>
</evidence>
<dbReference type="GO" id="GO:0015920">
    <property type="term" value="P:lipopolysaccharide transport"/>
    <property type="evidence" value="ECO:0007669"/>
    <property type="project" value="InterPro"/>
</dbReference>
<comment type="subunit">
    <text evidence="1">Component of the lipopolysaccharide transport and assembly complex. Interacts with LptE and LptA.</text>
</comment>
<organism evidence="4 5">
    <name type="scientific">Thiomonas delicata</name>
    <name type="common">Thiomonas cuprina</name>
    <dbReference type="NCBI Taxonomy" id="364030"/>
    <lineage>
        <taxon>Bacteria</taxon>
        <taxon>Pseudomonadati</taxon>
        <taxon>Pseudomonadota</taxon>
        <taxon>Betaproteobacteria</taxon>
        <taxon>Burkholderiales</taxon>
        <taxon>Thiomonas</taxon>
    </lineage>
</organism>